<feature type="compositionally biased region" description="Low complexity" evidence="1">
    <location>
        <begin position="136"/>
        <end position="154"/>
    </location>
</feature>
<dbReference type="InterPro" id="IPR052763">
    <property type="entry name" value="DnaJ_C4"/>
</dbReference>
<dbReference type="EMBL" id="MU864960">
    <property type="protein sequence ID" value="KAK4463424.1"/>
    <property type="molecule type" value="Genomic_DNA"/>
</dbReference>
<dbReference type="PANTHER" id="PTHR44825">
    <property type="match status" value="1"/>
</dbReference>
<proteinExistence type="predicted"/>
<feature type="compositionally biased region" description="Low complexity" evidence="1">
    <location>
        <begin position="86"/>
        <end position="97"/>
    </location>
</feature>
<name>A0AAV9HTP5_9PEZI</name>
<keyword evidence="2" id="KW-1133">Transmembrane helix</keyword>
<keyword evidence="2" id="KW-0812">Transmembrane</keyword>
<evidence type="ECO:0000313" key="5">
    <source>
        <dbReference type="Proteomes" id="UP001321749"/>
    </source>
</evidence>
<dbReference type="Pfam" id="PF00226">
    <property type="entry name" value="DnaJ"/>
    <property type="match status" value="1"/>
</dbReference>
<dbReference type="InterPro" id="IPR036869">
    <property type="entry name" value="J_dom_sf"/>
</dbReference>
<gene>
    <name evidence="4" type="ORF">QBC42DRAFT_67803</name>
</gene>
<dbReference type="InterPro" id="IPR001623">
    <property type="entry name" value="DnaJ_domain"/>
</dbReference>
<dbReference type="PROSITE" id="PS50076">
    <property type="entry name" value="DNAJ_2"/>
    <property type="match status" value="1"/>
</dbReference>
<reference evidence="4" key="2">
    <citation type="submission" date="2023-06" db="EMBL/GenBank/DDBJ databases">
        <authorList>
            <consortium name="Lawrence Berkeley National Laboratory"/>
            <person name="Mondo S.J."/>
            <person name="Hensen N."/>
            <person name="Bonometti L."/>
            <person name="Westerberg I."/>
            <person name="Brannstrom I.O."/>
            <person name="Guillou S."/>
            <person name="Cros-Aarteil S."/>
            <person name="Calhoun S."/>
            <person name="Haridas S."/>
            <person name="Kuo A."/>
            <person name="Pangilinan J."/>
            <person name="Riley R."/>
            <person name="Labutti K."/>
            <person name="Andreopoulos B."/>
            <person name="Lipzen A."/>
            <person name="Chen C."/>
            <person name="Yanf M."/>
            <person name="Daum C."/>
            <person name="Ng V."/>
            <person name="Clum A."/>
            <person name="Steindorff A."/>
            <person name="Ohm R."/>
            <person name="Martin F."/>
            <person name="Silar P."/>
            <person name="Natvig D."/>
            <person name="Lalanne C."/>
            <person name="Gautier V."/>
            <person name="Ament-Velasquez S.L."/>
            <person name="Kruys A."/>
            <person name="Hutchinson M.I."/>
            <person name="Powell A.J."/>
            <person name="Barry K."/>
            <person name="Miller A.N."/>
            <person name="Grigoriev I.V."/>
            <person name="Debuchy R."/>
            <person name="Gladieux P."/>
            <person name="Thoren M.H."/>
            <person name="Johannesson H."/>
        </authorList>
    </citation>
    <scope>NUCLEOTIDE SEQUENCE</scope>
    <source>
        <strain evidence="4">PSN324</strain>
    </source>
</reference>
<dbReference type="Proteomes" id="UP001321749">
    <property type="component" value="Unassembled WGS sequence"/>
</dbReference>
<evidence type="ECO:0000256" key="2">
    <source>
        <dbReference type="SAM" id="Phobius"/>
    </source>
</evidence>
<feature type="transmembrane region" description="Helical" evidence="2">
    <location>
        <begin position="279"/>
        <end position="304"/>
    </location>
</feature>
<sequence length="320" mass="34415">MPLRYTPAGGAAALHHLVHQASRINNSNSNPFLARLFTTTSRLHNDSLSSSERDHYETLEVSPNATPAEIKKSYFRLSKLHHPDLASHSSSASSSPSQNPPTHKFHLLSESYAILSHPPSRAAYDRTRPKYHHHPSQSSYSSTNPAGGRPPSGLSRRRTSFHGPPPSFYRSGGWGAHSAKRKAAHESSTAQTGSPSGHTSSDHQQQSEYYPKEKPGMGFGQGFASEEWDGGQRVPHFDSVAHERTHRRHEVRRAKRMAEKMGMNPGGGGGLGGEGASGWITSFAVVSGCLMAATLGGVMLGGIGGGEKNERERKDAGVAG</sequence>
<accession>A0AAV9HTP5</accession>
<feature type="region of interest" description="Disordered" evidence="1">
    <location>
        <begin position="122"/>
        <end position="249"/>
    </location>
</feature>
<feature type="region of interest" description="Disordered" evidence="1">
    <location>
        <begin position="84"/>
        <end position="104"/>
    </location>
</feature>
<protein>
    <recommendedName>
        <fullName evidence="3">J domain-containing protein</fullName>
    </recommendedName>
</protein>
<dbReference type="CDD" id="cd06257">
    <property type="entry name" value="DnaJ"/>
    <property type="match status" value="1"/>
</dbReference>
<dbReference type="PANTHER" id="PTHR44825:SF1">
    <property type="entry name" value="DNAJ HOMOLOG SUBFAMILY C MEMBER 4"/>
    <property type="match status" value="1"/>
</dbReference>
<dbReference type="SMART" id="SM00271">
    <property type="entry name" value="DnaJ"/>
    <property type="match status" value="1"/>
</dbReference>
<comment type="caution">
    <text evidence="4">The sequence shown here is derived from an EMBL/GenBank/DDBJ whole genome shotgun (WGS) entry which is preliminary data.</text>
</comment>
<dbReference type="Gene3D" id="1.10.287.110">
    <property type="entry name" value="DnaJ domain"/>
    <property type="match status" value="1"/>
</dbReference>
<evidence type="ECO:0000313" key="4">
    <source>
        <dbReference type="EMBL" id="KAK4463424.1"/>
    </source>
</evidence>
<organism evidence="4 5">
    <name type="scientific">Cladorrhinum samala</name>
    <dbReference type="NCBI Taxonomy" id="585594"/>
    <lineage>
        <taxon>Eukaryota</taxon>
        <taxon>Fungi</taxon>
        <taxon>Dikarya</taxon>
        <taxon>Ascomycota</taxon>
        <taxon>Pezizomycotina</taxon>
        <taxon>Sordariomycetes</taxon>
        <taxon>Sordariomycetidae</taxon>
        <taxon>Sordariales</taxon>
        <taxon>Podosporaceae</taxon>
        <taxon>Cladorrhinum</taxon>
    </lineage>
</organism>
<keyword evidence="2" id="KW-0472">Membrane</keyword>
<dbReference type="PRINTS" id="PR00625">
    <property type="entry name" value="JDOMAIN"/>
</dbReference>
<feature type="compositionally biased region" description="Polar residues" evidence="1">
    <location>
        <begin position="186"/>
        <end position="208"/>
    </location>
</feature>
<reference evidence="4" key="1">
    <citation type="journal article" date="2023" name="Mol. Phylogenet. Evol.">
        <title>Genome-scale phylogeny and comparative genomics of the fungal order Sordariales.</title>
        <authorList>
            <person name="Hensen N."/>
            <person name="Bonometti L."/>
            <person name="Westerberg I."/>
            <person name="Brannstrom I.O."/>
            <person name="Guillou S."/>
            <person name="Cros-Aarteil S."/>
            <person name="Calhoun S."/>
            <person name="Haridas S."/>
            <person name="Kuo A."/>
            <person name="Mondo S."/>
            <person name="Pangilinan J."/>
            <person name="Riley R."/>
            <person name="LaButti K."/>
            <person name="Andreopoulos B."/>
            <person name="Lipzen A."/>
            <person name="Chen C."/>
            <person name="Yan M."/>
            <person name="Daum C."/>
            <person name="Ng V."/>
            <person name="Clum A."/>
            <person name="Steindorff A."/>
            <person name="Ohm R.A."/>
            <person name="Martin F."/>
            <person name="Silar P."/>
            <person name="Natvig D.O."/>
            <person name="Lalanne C."/>
            <person name="Gautier V."/>
            <person name="Ament-Velasquez S.L."/>
            <person name="Kruys A."/>
            <person name="Hutchinson M.I."/>
            <person name="Powell A.J."/>
            <person name="Barry K."/>
            <person name="Miller A.N."/>
            <person name="Grigoriev I.V."/>
            <person name="Debuchy R."/>
            <person name="Gladieux P."/>
            <person name="Hiltunen Thoren M."/>
            <person name="Johannesson H."/>
        </authorList>
    </citation>
    <scope>NUCLEOTIDE SEQUENCE</scope>
    <source>
        <strain evidence="4">PSN324</strain>
    </source>
</reference>
<feature type="domain" description="J" evidence="3">
    <location>
        <begin position="54"/>
        <end position="128"/>
    </location>
</feature>
<dbReference type="SUPFAM" id="SSF46565">
    <property type="entry name" value="Chaperone J-domain"/>
    <property type="match status" value="1"/>
</dbReference>
<evidence type="ECO:0000256" key="1">
    <source>
        <dbReference type="SAM" id="MobiDB-lite"/>
    </source>
</evidence>
<dbReference type="AlphaFoldDB" id="A0AAV9HTP5"/>
<evidence type="ECO:0000259" key="3">
    <source>
        <dbReference type="PROSITE" id="PS50076"/>
    </source>
</evidence>
<keyword evidence="5" id="KW-1185">Reference proteome</keyword>